<name>A0A9N9K9T0_9GLOM</name>
<keyword evidence="2" id="KW-1185">Reference proteome</keyword>
<feature type="non-terminal residue" evidence="1">
    <location>
        <position position="1"/>
    </location>
</feature>
<evidence type="ECO:0000313" key="2">
    <source>
        <dbReference type="Proteomes" id="UP000789759"/>
    </source>
</evidence>
<gene>
    <name evidence="1" type="ORF">CPELLU_LOCUS19505</name>
</gene>
<protein>
    <submittedName>
        <fullName evidence="1">13061_t:CDS:1</fullName>
    </submittedName>
</protein>
<dbReference type="EMBL" id="CAJVQA010047637">
    <property type="protein sequence ID" value="CAG8819158.1"/>
    <property type="molecule type" value="Genomic_DNA"/>
</dbReference>
<proteinExistence type="predicted"/>
<dbReference type="Proteomes" id="UP000789759">
    <property type="component" value="Unassembled WGS sequence"/>
</dbReference>
<sequence>LVFLFENCKRISIGTNIMDFKASKVPTYQSKVIELSDDTDDELTDKSDRIDITTSNSRSVQRQLCTLSYESNTTNNSGSVFNISSSSKSLSVKNSNNIESYNNFDDMNSITSDSLENEIDILNNSLKNNIINNSFETNNNNESNIFTSDL</sequence>
<accession>A0A9N9K9T0</accession>
<feature type="non-terminal residue" evidence="1">
    <location>
        <position position="150"/>
    </location>
</feature>
<organism evidence="1 2">
    <name type="scientific">Cetraspora pellucida</name>
    <dbReference type="NCBI Taxonomy" id="1433469"/>
    <lineage>
        <taxon>Eukaryota</taxon>
        <taxon>Fungi</taxon>
        <taxon>Fungi incertae sedis</taxon>
        <taxon>Mucoromycota</taxon>
        <taxon>Glomeromycotina</taxon>
        <taxon>Glomeromycetes</taxon>
        <taxon>Diversisporales</taxon>
        <taxon>Gigasporaceae</taxon>
        <taxon>Cetraspora</taxon>
    </lineage>
</organism>
<reference evidence="1" key="1">
    <citation type="submission" date="2021-06" db="EMBL/GenBank/DDBJ databases">
        <authorList>
            <person name="Kallberg Y."/>
            <person name="Tangrot J."/>
            <person name="Rosling A."/>
        </authorList>
    </citation>
    <scope>NUCLEOTIDE SEQUENCE</scope>
    <source>
        <strain evidence="1">FL966</strain>
    </source>
</reference>
<comment type="caution">
    <text evidence="1">The sequence shown here is derived from an EMBL/GenBank/DDBJ whole genome shotgun (WGS) entry which is preliminary data.</text>
</comment>
<dbReference type="AlphaFoldDB" id="A0A9N9K9T0"/>
<evidence type="ECO:0000313" key="1">
    <source>
        <dbReference type="EMBL" id="CAG8819158.1"/>
    </source>
</evidence>